<reference evidence="1" key="1">
    <citation type="journal article" date="2012" name="Mol. Plant Microbe Interact.">
        <title>A highly conserved effector in Fusarium oxysporum is required for full virulence on Arabidopsis.</title>
        <authorList>
            <person name="Thatcher L.F."/>
            <person name="Gardiner D.M."/>
            <person name="Kazan K."/>
            <person name="Manners J."/>
        </authorList>
    </citation>
    <scope>NUCLEOTIDE SEQUENCE [LARGE SCALE GENOMIC DNA]</scope>
    <source>
        <strain evidence="1">Fo5176</strain>
    </source>
</reference>
<sequence length="28" mass="3001">MKQCSSTIDSAMAPELVVQGVKSLYDEA</sequence>
<accession>F9F129</accession>
<organism evidence="1">
    <name type="scientific">Fusarium oxysporum (strain Fo5176)</name>
    <name type="common">Fusarium vascular wilt</name>
    <dbReference type="NCBI Taxonomy" id="660025"/>
    <lineage>
        <taxon>Eukaryota</taxon>
        <taxon>Fungi</taxon>
        <taxon>Dikarya</taxon>
        <taxon>Ascomycota</taxon>
        <taxon>Pezizomycotina</taxon>
        <taxon>Sordariomycetes</taxon>
        <taxon>Hypocreomycetidae</taxon>
        <taxon>Hypocreales</taxon>
        <taxon>Nectriaceae</taxon>
        <taxon>Fusarium</taxon>
        <taxon>Fusarium oxysporum species complex</taxon>
    </lineage>
</organism>
<protein>
    <submittedName>
        <fullName evidence="1">Uncharacterized protein</fullName>
    </submittedName>
</protein>
<comment type="caution">
    <text evidence="1">The sequence shown here is derived from an EMBL/GenBank/DDBJ whole genome shotgun (WGS) entry which is preliminary data.</text>
</comment>
<evidence type="ECO:0000313" key="1">
    <source>
        <dbReference type="EMBL" id="EGU89389.1"/>
    </source>
</evidence>
<name>F9F129_FUSOF</name>
<proteinExistence type="predicted"/>
<gene>
    <name evidence="1" type="ORF">FOXB_00103</name>
</gene>
<dbReference type="AlphaFoldDB" id="F9F129"/>
<dbReference type="EMBL" id="AFQF01000058">
    <property type="protein sequence ID" value="EGU89389.1"/>
    <property type="molecule type" value="Genomic_DNA"/>
</dbReference>